<name>A0A6C0M0T2_9ZZZZ</name>
<evidence type="ECO:0000313" key="1">
    <source>
        <dbReference type="EMBL" id="QHU35885.1"/>
    </source>
</evidence>
<sequence length="120" mass="13611">MKGIYVFDITDNYSYVICCNSYEEAEINVKNSILQLLPDAKLEGSFHFYPILSNETFVEAETRIYKTIIASIKDIKVITSQHTLEYLAKGTWPPIGLHRVDSNIDSSTTPKSDTIFNISL</sequence>
<accession>A0A6C0M0T2</accession>
<organism evidence="1">
    <name type="scientific">viral metagenome</name>
    <dbReference type="NCBI Taxonomy" id="1070528"/>
    <lineage>
        <taxon>unclassified sequences</taxon>
        <taxon>metagenomes</taxon>
        <taxon>organismal metagenomes</taxon>
    </lineage>
</organism>
<dbReference type="EMBL" id="MN740614">
    <property type="protein sequence ID" value="QHU35885.1"/>
    <property type="molecule type" value="Genomic_DNA"/>
</dbReference>
<dbReference type="AlphaFoldDB" id="A0A6C0M0T2"/>
<protein>
    <submittedName>
        <fullName evidence="1">Uncharacterized protein</fullName>
    </submittedName>
</protein>
<reference evidence="1" key="1">
    <citation type="journal article" date="2020" name="Nature">
        <title>Giant virus diversity and host interactions through global metagenomics.</title>
        <authorList>
            <person name="Schulz F."/>
            <person name="Roux S."/>
            <person name="Paez-Espino D."/>
            <person name="Jungbluth S."/>
            <person name="Walsh D.A."/>
            <person name="Denef V.J."/>
            <person name="McMahon K.D."/>
            <person name="Konstantinidis K.T."/>
            <person name="Eloe-Fadrosh E.A."/>
            <person name="Kyrpides N.C."/>
            <person name="Woyke T."/>
        </authorList>
    </citation>
    <scope>NUCLEOTIDE SEQUENCE</scope>
    <source>
        <strain evidence="1">GVMAG-S-1035085-51</strain>
    </source>
</reference>
<proteinExistence type="predicted"/>